<evidence type="ECO:0000313" key="2">
    <source>
        <dbReference type="Proteomes" id="UP000826195"/>
    </source>
</evidence>
<gene>
    <name evidence="1" type="ORF">KQX54_007978</name>
</gene>
<evidence type="ECO:0000313" key="1">
    <source>
        <dbReference type="EMBL" id="KAH0567264.1"/>
    </source>
</evidence>
<dbReference type="AlphaFoldDB" id="A0AAV7J8A7"/>
<dbReference type="EMBL" id="JAHXZJ010000001">
    <property type="protein sequence ID" value="KAH0567264.1"/>
    <property type="molecule type" value="Genomic_DNA"/>
</dbReference>
<comment type="caution">
    <text evidence="1">The sequence shown here is derived from an EMBL/GenBank/DDBJ whole genome shotgun (WGS) entry which is preliminary data.</text>
</comment>
<proteinExistence type="predicted"/>
<reference evidence="1 2" key="1">
    <citation type="journal article" date="2021" name="J. Hered.">
        <title>A chromosome-level genome assembly of the parasitoid wasp, Cotesia glomerata (Hymenoptera: Braconidae).</title>
        <authorList>
            <person name="Pinto B.J."/>
            <person name="Weis J.J."/>
            <person name="Gamble T."/>
            <person name="Ode P.J."/>
            <person name="Paul R."/>
            <person name="Zaspel J.M."/>
        </authorList>
    </citation>
    <scope>NUCLEOTIDE SEQUENCE [LARGE SCALE GENOMIC DNA]</scope>
    <source>
        <strain evidence="1">CgM1</strain>
    </source>
</reference>
<accession>A0AAV7J8A7</accession>
<dbReference type="Proteomes" id="UP000826195">
    <property type="component" value="Unassembled WGS sequence"/>
</dbReference>
<sequence length="176" mass="19125">MNAIRYDFSSRLGRGTRADHIPDACVARLREACRGCVGSSYASLYLSLSRAVSASASASASASTSAVAAALFWFCDPACDSPACDGSGPNTSPRRPRLGGVPICIANDNIPCHTYTEESTMCTHEYSYEYGYILNARNQNHSYDFYINDDYDSQMLDLKPLSLMANGSSWKQDGMP</sequence>
<protein>
    <submittedName>
        <fullName evidence="1">Uncharacterized protein</fullName>
    </submittedName>
</protein>
<organism evidence="1 2">
    <name type="scientific">Cotesia glomerata</name>
    <name type="common">Lepidopteran parasitic wasp</name>
    <name type="synonym">Apanteles glomeratus</name>
    <dbReference type="NCBI Taxonomy" id="32391"/>
    <lineage>
        <taxon>Eukaryota</taxon>
        <taxon>Metazoa</taxon>
        <taxon>Ecdysozoa</taxon>
        <taxon>Arthropoda</taxon>
        <taxon>Hexapoda</taxon>
        <taxon>Insecta</taxon>
        <taxon>Pterygota</taxon>
        <taxon>Neoptera</taxon>
        <taxon>Endopterygota</taxon>
        <taxon>Hymenoptera</taxon>
        <taxon>Apocrita</taxon>
        <taxon>Ichneumonoidea</taxon>
        <taxon>Braconidae</taxon>
        <taxon>Microgastrinae</taxon>
        <taxon>Cotesia</taxon>
    </lineage>
</organism>
<name>A0AAV7J8A7_COTGL</name>
<keyword evidence="2" id="KW-1185">Reference proteome</keyword>